<dbReference type="Proteomes" id="UP001172159">
    <property type="component" value="Unassembled WGS sequence"/>
</dbReference>
<evidence type="ECO:0000256" key="4">
    <source>
        <dbReference type="ARBA" id="ARBA00012557"/>
    </source>
</evidence>
<accession>A0AA40BS76</accession>
<organism evidence="15 16">
    <name type="scientific">Apiosordaria backusii</name>
    <dbReference type="NCBI Taxonomy" id="314023"/>
    <lineage>
        <taxon>Eukaryota</taxon>
        <taxon>Fungi</taxon>
        <taxon>Dikarya</taxon>
        <taxon>Ascomycota</taxon>
        <taxon>Pezizomycotina</taxon>
        <taxon>Sordariomycetes</taxon>
        <taxon>Sordariomycetidae</taxon>
        <taxon>Sordariales</taxon>
        <taxon>Lasiosphaeriaceae</taxon>
        <taxon>Apiosordaria</taxon>
    </lineage>
</organism>
<dbReference type="Pfam" id="PF00024">
    <property type="entry name" value="PAN_1"/>
    <property type="match status" value="1"/>
</dbReference>
<feature type="domain" description="Apple" evidence="13">
    <location>
        <begin position="437"/>
        <end position="480"/>
    </location>
</feature>
<evidence type="ECO:0000259" key="14">
    <source>
        <dbReference type="Pfam" id="PF02434"/>
    </source>
</evidence>
<comment type="subcellular location">
    <subcellularLocation>
        <location evidence="1">Membrane</location>
        <topology evidence="1">Single-pass type II membrane protein</topology>
    </subcellularLocation>
</comment>
<gene>
    <name evidence="15" type="ORF">B0T21DRAFT_382392</name>
</gene>
<feature type="signal peptide" evidence="12">
    <location>
        <begin position="1"/>
        <end position="24"/>
    </location>
</feature>
<evidence type="ECO:0000259" key="13">
    <source>
        <dbReference type="Pfam" id="PF00024"/>
    </source>
</evidence>
<evidence type="ECO:0000256" key="7">
    <source>
        <dbReference type="ARBA" id="ARBA00022692"/>
    </source>
</evidence>
<keyword evidence="5" id="KW-0328">Glycosyltransferase</keyword>
<name>A0AA40BS76_9PEZI</name>
<feature type="domain" description="Fringe-like glycosyltransferase" evidence="14">
    <location>
        <begin position="181"/>
        <end position="243"/>
    </location>
</feature>
<evidence type="ECO:0000256" key="9">
    <source>
        <dbReference type="ARBA" id="ARBA00022968"/>
    </source>
</evidence>
<dbReference type="GO" id="GO:0016263">
    <property type="term" value="F:glycoprotein-N-acetylgalactosamine 3-beta-galactosyltransferase activity"/>
    <property type="evidence" value="ECO:0007669"/>
    <property type="project" value="UniProtKB-EC"/>
</dbReference>
<proteinExistence type="inferred from homology"/>
<dbReference type="PANTHER" id="PTHR23033">
    <property type="entry name" value="BETA1,3-GALACTOSYLTRANSFERASE"/>
    <property type="match status" value="1"/>
</dbReference>
<dbReference type="Pfam" id="PF02434">
    <property type="entry name" value="Fringe"/>
    <property type="match status" value="1"/>
</dbReference>
<dbReference type="EC" id="2.4.1.122" evidence="4"/>
<dbReference type="InterPro" id="IPR003378">
    <property type="entry name" value="Fringe-like_glycosylTrfase"/>
</dbReference>
<dbReference type="PANTHER" id="PTHR23033:SF40">
    <property type="entry name" value="APPLE DOMAIN-CONTAINING PROTEIN"/>
    <property type="match status" value="1"/>
</dbReference>
<dbReference type="Gene3D" id="3.50.4.10">
    <property type="entry name" value="Hepatocyte Growth Factor"/>
    <property type="match status" value="1"/>
</dbReference>
<feature type="chain" id="PRO_5041206582" description="N-acetylgalactosaminide beta-1,3-galactosyltransferase" evidence="12">
    <location>
        <begin position="25"/>
        <end position="519"/>
    </location>
</feature>
<evidence type="ECO:0000256" key="3">
    <source>
        <dbReference type="ARBA" id="ARBA00006462"/>
    </source>
</evidence>
<keyword evidence="11" id="KW-0472">Membrane</keyword>
<evidence type="ECO:0000256" key="1">
    <source>
        <dbReference type="ARBA" id="ARBA00004606"/>
    </source>
</evidence>
<keyword evidence="9" id="KW-0735">Signal-anchor</keyword>
<dbReference type="GO" id="GO:0016020">
    <property type="term" value="C:membrane"/>
    <property type="evidence" value="ECO:0007669"/>
    <property type="project" value="UniProtKB-SubCell"/>
</dbReference>
<comment type="caution">
    <text evidence="15">The sequence shown here is derived from an EMBL/GenBank/DDBJ whole genome shotgun (WGS) entry which is preliminary data.</text>
</comment>
<keyword evidence="10" id="KW-1133">Transmembrane helix</keyword>
<evidence type="ECO:0000256" key="2">
    <source>
        <dbReference type="ARBA" id="ARBA00004922"/>
    </source>
</evidence>
<keyword evidence="12" id="KW-0732">Signal</keyword>
<dbReference type="Gene3D" id="3.90.550.50">
    <property type="match status" value="1"/>
</dbReference>
<dbReference type="InterPro" id="IPR026050">
    <property type="entry name" value="C1GALT1/C1GALT1_chp1"/>
</dbReference>
<dbReference type="InterPro" id="IPR003609">
    <property type="entry name" value="Pan_app"/>
</dbReference>
<sequence>MMGLRLLMLLRMLAVRWNYLRLTGKRPSEEWVLKERGRYEVDWERDVGVVLKTGFGTRGRVGAWFESVKAMGEVVVIADYEGGLVVADYGKEMVVVEEGEQKQEGAQQKRVEVHDMVRRGLENPILKNLLGHARVGKYERLTEAVESGNEELAGELSKEFGWELDALKFLPGLEFAYERWPDKKWYLLVDDDTFLVETSLKPFLRNFDPEEKHYLGNAVGDFRARFAHGGSAIILSQAAMRALVKENPRALRTSYLESLDEVWGDRLLAKALIRIGIYLDEGYAYLFNGEPPRRSKIRADRMCSPILSFHTLPQPEMMRDVGRHFANVTEPVFWLDLWRIYGVHPPWRWAPEVARKIVPDEKQREEMTKIVLRDVRSEEDCLGEYNRRFRDNNGAGWVWGKPERDVCVIYRYAPPIIKYEVEAWTLDWDYVGAVDEAVHTIEGVGSAKECMEKCTGRLFKKCIAWTWESGTRKCHVSPWMIVGEKVEDQDKVSGFNIRRVRKLEKKCPTFDGYESRRDW</sequence>
<keyword evidence="7" id="KW-0812">Transmembrane</keyword>
<evidence type="ECO:0000313" key="15">
    <source>
        <dbReference type="EMBL" id="KAK0739335.1"/>
    </source>
</evidence>
<keyword evidence="6" id="KW-0808">Transferase</keyword>
<comment type="pathway">
    <text evidence="2">Protein modification; protein glycosylation.</text>
</comment>
<evidence type="ECO:0000256" key="8">
    <source>
        <dbReference type="ARBA" id="ARBA00022741"/>
    </source>
</evidence>
<evidence type="ECO:0000256" key="12">
    <source>
        <dbReference type="SAM" id="SignalP"/>
    </source>
</evidence>
<evidence type="ECO:0000256" key="6">
    <source>
        <dbReference type="ARBA" id="ARBA00022679"/>
    </source>
</evidence>
<evidence type="ECO:0000256" key="5">
    <source>
        <dbReference type="ARBA" id="ARBA00022676"/>
    </source>
</evidence>
<dbReference type="AlphaFoldDB" id="A0AA40BS76"/>
<evidence type="ECO:0000313" key="16">
    <source>
        <dbReference type="Proteomes" id="UP001172159"/>
    </source>
</evidence>
<comment type="similarity">
    <text evidence="3">Belongs to the glycosyltransferase 31 family. Beta3-Gal-T subfamily.</text>
</comment>
<protein>
    <recommendedName>
        <fullName evidence="4">N-acetylgalactosaminide beta-1,3-galactosyltransferase</fullName>
        <ecNumber evidence="4">2.4.1.122</ecNumber>
    </recommendedName>
</protein>
<evidence type="ECO:0000256" key="10">
    <source>
        <dbReference type="ARBA" id="ARBA00022989"/>
    </source>
</evidence>
<reference evidence="15" key="1">
    <citation type="submission" date="2023-06" db="EMBL/GenBank/DDBJ databases">
        <title>Genome-scale phylogeny and comparative genomics of the fungal order Sordariales.</title>
        <authorList>
            <consortium name="Lawrence Berkeley National Laboratory"/>
            <person name="Hensen N."/>
            <person name="Bonometti L."/>
            <person name="Westerberg I."/>
            <person name="Brannstrom I.O."/>
            <person name="Guillou S."/>
            <person name="Cros-Aarteil S."/>
            <person name="Calhoun S."/>
            <person name="Haridas S."/>
            <person name="Kuo A."/>
            <person name="Mondo S."/>
            <person name="Pangilinan J."/>
            <person name="Riley R."/>
            <person name="Labutti K."/>
            <person name="Andreopoulos B."/>
            <person name="Lipzen A."/>
            <person name="Chen C."/>
            <person name="Yanf M."/>
            <person name="Daum C."/>
            <person name="Ng V."/>
            <person name="Clum A."/>
            <person name="Steindorff A."/>
            <person name="Ohm R."/>
            <person name="Martin F."/>
            <person name="Silar P."/>
            <person name="Natvig D."/>
            <person name="Lalanne C."/>
            <person name="Gautier V."/>
            <person name="Ament-Velasquez S.L."/>
            <person name="Kruys A."/>
            <person name="Hutchinson M.I."/>
            <person name="Powell A.J."/>
            <person name="Barry K."/>
            <person name="Miller A.N."/>
            <person name="Grigoriev I.V."/>
            <person name="Debuchy R."/>
            <person name="Gladieux P."/>
            <person name="Thoren M.H."/>
            <person name="Johannesson H."/>
        </authorList>
    </citation>
    <scope>NUCLEOTIDE SEQUENCE</scope>
    <source>
        <strain evidence="15">CBS 540.89</strain>
    </source>
</reference>
<keyword evidence="16" id="KW-1185">Reference proteome</keyword>
<evidence type="ECO:0000256" key="11">
    <source>
        <dbReference type="ARBA" id="ARBA00023136"/>
    </source>
</evidence>
<dbReference type="EMBL" id="JAUKTV010000004">
    <property type="protein sequence ID" value="KAK0739335.1"/>
    <property type="molecule type" value="Genomic_DNA"/>
</dbReference>
<dbReference type="GO" id="GO:0000166">
    <property type="term" value="F:nucleotide binding"/>
    <property type="evidence" value="ECO:0007669"/>
    <property type="project" value="UniProtKB-KW"/>
</dbReference>
<keyword evidence="8" id="KW-0547">Nucleotide-binding</keyword>